<name>A0ABV7M2X0_9GAMM</name>
<keyword evidence="1" id="KW-1133">Transmembrane helix</keyword>
<feature type="transmembrane region" description="Helical" evidence="1">
    <location>
        <begin position="104"/>
        <end position="124"/>
    </location>
</feature>
<accession>A0ABV7M2X0</accession>
<dbReference type="EMBL" id="JBHRUH010000019">
    <property type="protein sequence ID" value="MFC3292865.1"/>
    <property type="molecule type" value="Genomic_DNA"/>
</dbReference>
<reference evidence="3" key="1">
    <citation type="journal article" date="2019" name="Int. J. Syst. Evol. Microbiol.">
        <title>The Global Catalogue of Microorganisms (GCM) 10K type strain sequencing project: providing services to taxonomists for standard genome sequencing and annotation.</title>
        <authorList>
            <consortium name="The Broad Institute Genomics Platform"/>
            <consortium name="The Broad Institute Genome Sequencing Center for Infectious Disease"/>
            <person name="Wu L."/>
            <person name="Ma J."/>
        </authorList>
    </citation>
    <scope>NUCLEOTIDE SEQUENCE [LARGE SCALE GENOMIC DNA]</scope>
    <source>
        <strain evidence="3">KCTC 12847</strain>
    </source>
</reference>
<keyword evidence="3" id="KW-1185">Reference proteome</keyword>
<feature type="transmembrane region" description="Helical" evidence="1">
    <location>
        <begin position="71"/>
        <end position="92"/>
    </location>
</feature>
<evidence type="ECO:0000313" key="2">
    <source>
        <dbReference type="EMBL" id="MFC3292865.1"/>
    </source>
</evidence>
<evidence type="ECO:0000256" key="1">
    <source>
        <dbReference type="SAM" id="Phobius"/>
    </source>
</evidence>
<sequence>MSSHADIPLEWLTIVEQSFPAQWLRFSRWGYASVNTLHVLGVALLVGAIVPLDLRLLGGWASLPLKPLASLLQHVALVGLLLALPSGMLLFAIRATEYTSQPLFLVKLSLVALALFNALVFKIAFSPTRHPILSRFAAGTSLVLWPTVLVSGRFLGFVAD</sequence>
<comment type="caution">
    <text evidence="2">The sequence shown here is derived from an EMBL/GenBank/DDBJ whole genome shotgun (WGS) entry which is preliminary data.</text>
</comment>
<evidence type="ECO:0008006" key="4">
    <source>
        <dbReference type="Google" id="ProtNLM"/>
    </source>
</evidence>
<feature type="transmembrane region" description="Helical" evidence="1">
    <location>
        <begin position="136"/>
        <end position="159"/>
    </location>
</feature>
<dbReference type="Proteomes" id="UP001595640">
    <property type="component" value="Unassembled WGS sequence"/>
</dbReference>
<feature type="transmembrane region" description="Helical" evidence="1">
    <location>
        <begin position="29"/>
        <end position="51"/>
    </location>
</feature>
<proteinExistence type="predicted"/>
<evidence type="ECO:0000313" key="3">
    <source>
        <dbReference type="Proteomes" id="UP001595640"/>
    </source>
</evidence>
<protein>
    <recommendedName>
        <fullName evidence="4">DUF2214 domain-containing protein</fullName>
    </recommendedName>
</protein>
<keyword evidence="1" id="KW-0812">Transmembrane</keyword>
<dbReference type="RefSeq" id="WP_229804319.1">
    <property type="nucleotide sequence ID" value="NZ_BMXD01000010.1"/>
</dbReference>
<gene>
    <name evidence="2" type="ORF">ACFOEI_12405</name>
</gene>
<organism evidence="2 3">
    <name type="scientific">Modicisalibacter luteus</name>
    <dbReference type="NCBI Taxonomy" id="453962"/>
    <lineage>
        <taxon>Bacteria</taxon>
        <taxon>Pseudomonadati</taxon>
        <taxon>Pseudomonadota</taxon>
        <taxon>Gammaproteobacteria</taxon>
        <taxon>Oceanospirillales</taxon>
        <taxon>Halomonadaceae</taxon>
        <taxon>Modicisalibacter</taxon>
    </lineage>
</organism>
<keyword evidence="1" id="KW-0472">Membrane</keyword>